<evidence type="ECO:0000313" key="2">
    <source>
        <dbReference type="Proteomes" id="UP001500167"/>
    </source>
</evidence>
<keyword evidence="2" id="KW-1185">Reference proteome</keyword>
<organism evidence="1 2">
    <name type="scientific">Sphingobacterium ginsenosidimutans</name>
    <dbReference type="NCBI Taxonomy" id="687845"/>
    <lineage>
        <taxon>Bacteria</taxon>
        <taxon>Pseudomonadati</taxon>
        <taxon>Bacteroidota</taxon>
        <taxon>Sphingobacteriia</taxon>
        <taxon>Sphingobacteriales</taxon>
        <taxon>Sphingobacteriaceae</taxon>
        <taxon>Sphingobacterium</taxon>
    </lineage>
</organism>
<proteinExistence type="predicted"/>
<dbReference type="Proteomes" id="UP001500167">
    <property type="component" value="Unassembled WGS sequence"/>
</dbReference>
<dbReference type="EMBL" id="BAAAZK010000007">
    <property type="protein sequence ID" value="GAA4181881.1"/>
    <property type="molecule type" value="Genomic_DNA"/>
</dbReference>
<gene>
    <name evidence="1" type="ORF">GCM10022218_38280</name>
</gene>
<evidence type="ECO:0008006" key="3">
    <source>
        <dbReference type="Google" id="ProtNLM"/>
    </source>
</evidence>
<reference evidence="2" key="1">
    <citation type="journal article" date="2019" name="Int. J. Syst. Evol. Microbiol.">
        <title>The Global Catalogue of Microorganisms (GCM) 10K type strain sequencing project: providing services to taxonomists for standard genome sequencing and annotation.</title>
        <authorList>
            <consortium name="The Broad Institute Genomics Platform"/>
            <consortium name="The Broad Institute Genome Sequencing Center for Infectious Disease"/>
            <person name="Wu L."/>
            <person name="Ma J."/>
        </authorList>
    </citation>
    <scope>NUCLEOTIDE SEQUENCE [LARGE SCALE GENOMIC DNA]</scope>
    <source>
        <strain evidence="2">JCM 16722</strain>
    </source>
</reference>
<comment type="caution">
    <text evidence="1">The sequence shown here is derived from an EMBL/GenBank/DDBJ whole genome shotgun (WGS) entry which is preliminary data.</text>
</comment>
<accession>A0ABP8AD95</accession>
<dbReference type="RefSeq" id="WP_257091829.1">
    <property type="nucleotide sequence ID" value="NZ_BAAAZK010000007.1"/>
</dbReference>
<name>A0ABP8AD95_9SPHI</name>
<protein>
    <recommendedName>
        <fullName evidence="3">Lipocalin-like domain-containing protein</fullName>
    </recommendedName>
</protein>
<evidence type="ECO:0000313" key="1">
    <source>
        <dbReference type="EMBL" id="GAA4181881.1"/>
    </source>
</evidence>
<sequence>MTVNKDFNGIQGRWKVVAANSGVPDNHHNVENGPELMFKKDGTFWSNMHSCQNGKYIVTKDTITLEYTCTDVEETTYRIQKHSYSLKNGILRMKESFLNCFEDCYYDYKKISN</sequence>